<dbReference type="Gene3D" id="1.10.530.10">
    <property type="match status" value="1"/>
</dbReference>
<dbReference type="SUPFAM" id="SSF53955">
    <property type="entry name" value="Lysozyme-like"/>
    <property type="match status" value="1"/>
</dbReference>
<accession>W8S247</accession>
<proteinExistence type="inferred from homology"/>
<dbReference type="InterPro" id="IPR023346">
    <property type="entry name" value="Lysozyme-like_dom_sf"/>
</dbReference>
<gene>
    <name evidence="3" type="ORF">roselon_01913</name>
</gene>
<evidence type="ECO:0000313" key="3">
    <source>
        <dbReference type="EMBL" id="AHM04272.1"/>
    </source>
</evidence>
<evidence type="ECO:0000313" key="4">
    <source>
        <dbReference type="Proteomes" id="UP000019593"/>
    </source>
</evidence>
<comment type="similarity">
    <text evidence="1">Belongs to the virb1 family.</text>
</comment>
<keyword evidence="4" id="KW-1185">Reference proteome</keyword>
<evidence type="ECO:0000259" key="2">
    <source>
        <dbReference type="Pfam" id="PF01464"/>
    </source>
</evidence>
<organism evidence="3 4">
    <name type="scientific">Roseicyclus elongatus DSM 19469</name>
    <dbReference type="NCBI Taxonomy" id="1294273"/>
    <lineage>
        <taxon>Bacteria</taxon>
        <taxon>Pseudomonadati</taxon>
        <taxon>Pseudomonadota</taxon>
        <taxon>Alphaproteobacteria</taxon>
        <taxon>Rhodobacterales</taxon>
        <taxon>Roseobacteraceae</taxon>
        <taxon>Roseicyclus</taxon>
    </lineage>
</organism>
<dbReference type="HOGENOM" id="CLU_114539_0_0_5"/>
<sequence length="171" mass="19325">MTGFLMRAGMLALVVALAGCGGGFFGDTDARATTQARMTADLYPGETPEMRRLVRRYAEVHDIPEALLHRVIQRESDYRADARNGPYWGLMQILPQTARTMGHRGPPEELLDPEVNLTFAGRYLRGAWLVSDGDIDAAVMWYARGYYYEARNRCLLVETGLNDREIARHCR</sequence>
<dbReference type="STRING" id="1294273.roselon_01913"/>
<name>W8S247_9RHOB</name>
<feature type="domain" description="Transglycosylase SLT" evidence="2">
    <location>
        <begin position="54"/>
        <end position="145"/>
    </location>
</feature>
<dbReference type="PATRIC" id="fig|1294273.3.peg.1885"/>
<dbReference type="InterPro" id="IPR008258">
    <property type="entry name" value="Transglycosylase_SLT_dom_1"/>
</dbReference>
<reference evidence="3 4" key="1">
    <citation type="submission" date="2013-03" db="EMBL/GenBank/DDBJ databases">
        <authorList>
            <person name="Fiebig A."/>
            <person name="Goeker M."/>
            <person name="Klenk H.-P.P."/>
        </authorList>
    </citation>
    <scope>NUCLEOTIDE SEQUENCE [LARGE SCALE GENOMIC DNA]</scope>
    <source>
        <strain evidence="4">DSM 19469</strain>
    </source>
</reference>
<dbReference type="PROSITE" id="PS51257">
    <property type="entry name" value="PROKAR_LIPOPROTEIN"/>
    <property type="match status" value="1"/>
</dbReference>
<dbReference type="Proteomes" id="UP000019593">
    <property type="component" value="Chromosome"/>
</dbReference>
<dbReference type="eggNOG" id="COG0741">
    <property type="taxonomic scope" value="Bacteria"/>
</dbReference>
<dbReference type="KEGG" id="red:roselon_01913"/>
<protein>
    <submittedName>
        <fullName evidence="3">Transglycosylase SLT domain protein</fullName>
    </submittedName>
</protein>
<evidence type="ECO:0000256" key="1">
    <source>
        <dbReference type="ARBA" id="ARBA00009387"/>
    </source>
</evidence>
<dbReference type="AlphaFoldDB" id="W8S247"/>
<dbReference type="Pfam" id="PF01464">
    <property type="entry name" value="SLT"/>
    <property type="match status" value="1"/>
</dbReference>
<dbReference type="EMBL" id="CP004372">
    <property type="protein sequence ID" value="AHM04272.1"/>
    <property type="molecule type" value="Genomic_DNA"/>
</dbReference>